<dbReference type="NCBIfam" id="NF033542">
    <property type="entry name" value="transpos_IS110"/>
    <property type="match status" value="1"/>
</dbReference>
<dbReference type="Pfam" id="PF02371">
    <property type="entry name" value="Transposase_20"/>
    <property type="match status" value="1"/>
</dbReference>
<evidence type="ECO:0000256" key="1">
    <source>
        <dbReference type="SAM" id="Coils"/>
    </source>
</evidence>
<keyword evidence="5" id="KW-1185">Reference proteome</keyword>
<dbReference type="RefSeq" id="WP_184147272.1">
    <property type="nucleotide sequence ID" value="NZ_JACHIK010000034.1"/>
</dbReference>
<keyword evidence="1" id="KW-0175">Coiled coil</keyword>
<organism evidence="4 5">
    <name type="scientific">Shinella fusca</name>
    <dbReference type="NCBI Taxonomy" id="544480"/>
    <lineage>
        <taxon>Bacteria</taxon>
        <taxon>Pseudomonadati</taxon>
        <taxon>Pseudomonadota</taxon>
        <taxon>Alphaproteobacteria</taxon>
        <taxon>Hyphomicrobiales</taxon>
        <taxon>Rhizobiaceae</taxon>
        <taxon>Shinella</taxon>
    </lineage>
</organism>
<dbReference type="InterPro" id="IPR002525">
    <property type="entry name" value="Transp_IS110-like_N"/>
</dbReference>
<evidence type="ECO:0000259" key="3">
    <source>
        <dbReference type="Pfam" id="PF02371"/>
    </source>
</evidence>
<dbReference type="GO" id="GO:0006313">
    <property type="term" value="P:DNA transposition"/>
    <property type="evidence" value="ECO:0007669"/>
    <property type="project" value="InterPro"/>
</dbReference>
<reference evidence="4 5" key="1">
    <citation type="submission" date="2020-08" db="EMBL/GenBank/DDBJ databases">
        <title>Genomic Encyclopedia of Type Strains, Phase IV (KMG-IV): sequencing the most valuable type-strain genomes for metagenomic binning, comparative biology and taxonomic classification.</title>
        <authorList>
            <person name="Goeker M."/>
        </authorList>
    </citation>
    <scope>NUCLEOTIDE SEQUENCE [LARGE SCALE GENOMIC DNA]</scope>
    <source>
        <strain evidence="4 5">DSM 21319</strain>
    </source>
</reference>
<dbReference type="InterPro" id="IPR047650">
    <property type="entry name" value="Transpos_IS110"/>
</dbReference>
<sequence>MQIVTIGLDIAKNVFQLHGVDAAGDVVLRRKLRRSEVRVFFSRLTPCLIGIEACATSHYWARELMSLGHSVRLIPPSYVKPYVRRGKNDAADAAAICEAVARPTMRFVPVKTIDQQAVLVLHRSRDLLVKQRTMLINALRCHLAEFGIVAAQKRTGLAELVACVEEGVDDDFPELLRRGLKPLIHQLKQIQAQILQLEKEIETWHRSNSISCRLATIPGVGPIIASAIAATMLDPAHFRSGREFAAWLGLVPRQNSSGGKERLGRISRQGNRYVRRLLVIGATAILRHDRHRTSGNGWMRALLERKPARLVTVALANKMARTAWALLARNADYRVQTTE</sequence>
<accession>A0A7W8DWM0</accession>
<dbReference type="InterPro" id="IPR003346">
    <property type="entry name" value="Transposase_20"/>
</dbReference>
<dbReference type="Pfam" id="PF01548">
    <property type="entry name" value="DEDD_Tnp_IS110"/>
    <property type="match status" value="1"/>
</dbReference>
<dbReference type="EMBL" id="JACHIK010000034">
    <property type="protein sequence ID" value="MBB5045259.1"/>
    <property type="molecule type" value="Genomic_DNA"/>
</dbReference>
<comment type="caution">
    <text evidence="4">The sequence shown here is derived from an EMBL/GenBank/DDBJ whole genome shotgun (WGS) entry which is preliminary data.</text>
</comment>
<evidence type="ECO:0000313" key="5">
    <source>
        <dbReference type="Proteomes" id="UP000535406"/>
    </source>
</evidence>
<dbReference type="GO" id="GO:0003677">
    <property type="term" value="F:DNA binding"/>
    <property type="evidence" value="ECO:0007669"/>
    <property type="project" value="InterPro"/>
</dbReference>
<dbReference type="GO" id="GO:0004803">
    <property type="term" value="F:transposase activity"/>
    <property type="evidence" value="ECO:0007669"/>
    <property type="project" value="InterPro"/>
</dbReference>
<feature type="domain" description="Transposase IS116/IS110/IS902 C-terminal" evidence="3">
    <location>
        <begin position="213"/>
        <end position="291"/>
    </location>
</feature>
<dbReference type="PANTHER" id="PTHR33055:SF3">
    <property type="entry name" value="PUTATIVE TRANSPOSASE FOR IS117-RELATED"/>
    <property type="match status" value="1"/>
</dbReference>
<gene>
    <name evidence="4" type="ORF">HNQ66_004690</name>
</gene>
<dbReference type="Proteomes" id="UP000535406">
    <property type="component" value="Unassembled WGS sequence"/>
</dbReference>
<protein>
    <submittedName>
        <fullName evidence="4">Transposase</fullName>
    </submittedName>
</protein>
<feature type="coiled-coil region" evidence="1">
    <location>
        <begin position="180"/>
        <end position="207"/>
    </location>
</feature>
<proteinExistence type="predicted"/>
<dbReference type="PANTHER" id="PTHR33055">
    <property type="entry name" value="TRANSPOSASE FOR INSERTION SEQUENCE ELEMENT IS1111A"/>
    <property type="match status" value="1"/>
</dbReference>
<evidence type="ECO:0000259" key="2">
    <source>
        <dbReference type="Pfam" id="PF01548"/>
    </source>
</evidence>
<evidence type="ECO:0000313" key="4">
    <source>
        <dbReference type="EMBL" id="MBB5045259.1"/>
    </source>
</evidence>
<feature type="domain" description="Transposase IS110-like N-terminal" evidence="2">
    <location>
        <begin position="6"/>
        <end position="146"/>
    </location>
</feature>
<name>A0A7W8DWM0_9HYPH</name>
<dbReference type="AlphaFoldDB" id="A0A7W8DWM0"/>